<dbReference type="Proteomes" id="UP001058120">
    <property type="component" value="Chromosome"/>
</dbReference>
<sequence>MEKERDCVRHVLRRFHELEKERRTWEGQWKEISDVMLPNKGKWSEENHNKGYKKHGNIVDSTALYALRILAAGMHGGLSSPARPWFRFSLKDKELENAEGIGKWLQDTQERVHAVLSGSNFYPTVHAHYAELAAFGTACFLIEEDRDEVIRCRNLTVGEYYLDCDAKGRVDTLYRTISMTARQIVQRFETYPERIRESAEKDSVQVFAVLHAIEPRKNCDPDKIDARSRRYASYYVLLGQGNFLLEEDGYEEFPACCPRWDVTGQDVYGRGPGMDALPDVNMLQRMRQDGLEALELEIKPPMNVSNSLRNQGGQFSLRPGFANFVDMNAQAPAITPTYQVQANLQALDAYLQQIRRQIGEHFYKDLFLLLTQSDKRMTATEVYERNAEKLLMLGPTLERLRSELFQPLIQRVLGIMKRYGKILPVPHLLRGREWEIEMQSSLALAQKSADIAAIENIMLFAGNLAKINPDVLDNLDLDEMLLHNAKLLGVPLSLLRGKDSVFAIREQRRREQAMQQEEQKTWQLLEKGASTAKMLSEVDLEGKNFASALLGTMRENAPDNPQPEQTERDTS</sequence>
<dbReference type="InterPro" id="IPR020991">
    <property type="entry name" value="Connector_podovirus"/>
</dbReference>
<keyword evidence="6" id="KW-1185">Reference proteome</keyword>
<evidence type="ECO:0000313" key="6">
    <source>
        <dbReference type="Proteomes" id="UP001058120"/>
    </source>
</evidence>
<evidence type="ECO:0000256" key="2">
    <source>
        <dbReference type="ARBA" id="ARBA00022612"/>
    </source>
</evidence>
<keyword evidence="2" id="KW-1188">Viral release from host cell</keyword>
<accession>A0ABY5Y226</accession>
<dbReference type="RefSeq" id="WP_334314876.1">
    <property type="nucleotide sequence ID" value="NZ_CP065938.1"/>
</dbReference>
<name>A0ABY5Y226_9BACT</name>
<keyword evidence="3" id="KW-0231">Viral genome packaging</keyword>
<evidence type="ECO:0000256" key="3">
    <source>
        <dbReference type="ARBA" id="ARBA00023219"/>
    </source>
</evidence>
<proteinExistence type="predicted"/>
<evidence type="ECO:0000313" key="5">
    <source>
        <dbReference type="EMBL" id="UWX05303.1"/>
    </source>
</evidence>
<comment type="subcellular location">
    <subcellularLocation>
        <location evidence="1">Virion</location>
    </subcellularLocation>
</comment>
<reference evidence="5" key="1">
    <citation type="submission" date="2020-12" db="EMBL/GenBank/DDBJ databases">
        <title>Taurinivorans muris gen. nov., sp. nov., fundamental and realized metabolic niche of a ubiquitous sulfidogenic bacterium in the murine intestine.</title>
        <authorList>
            <person name="Ye H."/>
            <person name="Hanson B.T."/>
            <person name="Loy A."/>
        </authorList>
    </citation>
    <scope>NUCLEOTIDE SEQUENCE</scope>
    <source>
        <strain evidence="5">LT0009</strain>
    </source>
</reference>
<dbReference type="Pfam" id="PF12236">
    <property type="entry name" value="Head-tail_con"/>
    <property type="match status" value="1"/>
</dbReference>
<organism evidence="5 6">
    <name type="scientific">Taurinivorans muris</name>
    <dbReference type="NCBI Taxonomy" id="2787751"/>
    <lineage>
        <taxon>Bacteria</taxon>
        <taxon>Pseudomonadati</taxon>
        <taxon>Thermodesulfobacteriota</taxon>
        <taxon>Desulfovibrionia</taxon>
        <taxon>Desulfovibrionales</taxon>
        <taxon>Desulfovibrionaceae</taxon>
        <taxon>Taurinivorans</taxon>
    </lineage>
</organism>
<protein>
    <submittedName>
        <fullName evidence="5">Head-tail connector protein</fullName>
    </submittedName>
</protein>
<feature type="region of interest" description="Disordered" evidence="4">
    <location>
        <begin position="550"/>
        <end position="571"/>
    </location>
</feature>
<gene>
    <name evidence="5" type="ORF">JBF11_07550</name>
</gene>
<evidence type="ECO:0000256" key="4">
    <source>
        <dbReference type="SAM" id="MobiDB-lite"/>
    </source>
</evidence>
<dbReference type="EMBL" id="CP065938">
    <property type="protein sequence ID" value="UWX05303.1"/>
    <property type="molecule type" value="Genomic_DNA"/>
</dbReference>
<evidence type="ECO:0000256" key="1">
    <source>
        <dbReference type="ARBA" id="ARBA00004328"/>
    </source>
</evidence>